<evidence type="ECO:0000259" key="4">
    <source>
        <dbReference type="SMART" id="SM00797"/>
    </source>
</evidence>
<dbReference type="EMBL" id="UIHC01000010">
    <property type="protein sequence ID" value="SUZ31675.1"/>
    <property type="molecule type" value="Genomic_DNA"/>
</dbReference>
<evidence type="ECO:0000313" key="6">
    <source>
        <dbReference type="Proteomes" id="UP000272908"/>
    </source>
</evidence>
<keyword evidence="2" id="KW-0378">Hydrolase</keyword>
<organism evidence="5 6">
    <name type="scientific">Roseinatronobacter ekhonensis</name>
    <dbReference type="NCBI Taxonomy" id="254356"/>
    <lineage>
        <taxon>Bacteria</taxon>
        <taxon>Pseudomonadati</taxon>
        <taxon>Pseudomonadota</taxon>
        <taxon>Alphaproteobacteria</taxon>
        <taxon>Rhodobacterales</taxon>
        <taxon>Paracoccaceae</taxon>
        <taxon>Roseinatronobacter</taxon>
    </lineage>
</organism>
<evidence type="ECO:0000313" key="5">
    <source>
        <dbReference type="EMBL" id="SUZ31675.1"/>
    </source>
</evidence>
<dbReference type="PANTHER" id="PTHR43309:SF3">
    <property type="entry name" value="5-OXOPROLINASE SUBUNIT C"/>
    <property type="match status" value="1"/>
</dbReference>
<dbReference type="GO" id="GO:0005524">
    <property type="term" value="F:ATP binding"/>
    <property type="evidence" value="ECO:0007669"/>
    <property type="project" value="UniProtKB-KW"/>
</dbReference>
<proteinExistence type="predicted"/>
<dbReference type="Gene3D" id="2.40.100.10">
    <property type="entry name" value="Cyclophilin-like"/>
    <property type="match status" value="1"/>
</dbReference>
<dbReference type="InterPro" id="IPR003778">
    <property type="entry name" value="CT_A_B"/>
</dbReference>
<dbReference type="RefSeq" id="WP_121094016.1">
    <property type="nucleotide sequence ID" value="NZ_UIHC01000010.1"/>
</dbReference>
<keyword evidence="3" id="KW-0067">ATP-binding</keyword>
<dbReference type="GO" id="GO:0016787">
    <property type="term" value="F:hydrolase activity"/>
    <property type="evidence" value="ECO:0007669"/>
    <property type="project" value="UniProtKB-KW"/>
</dbReference>
<gene>
    <name evidence="5" type="primary">kipA</name>
    <name evidence="5" type="ORF">ROE7235_01425</name>
</gene>
<accession>A0A3B0M6L2</accession>
<feature type="domain" description="Carboxyltransferase" evidence="4">
    <location>
        <begin position="26"/>
        <end position="296"/>
    </location>
</feature>
<reference evidence="6" key="1">
    <citation type="submission" date="2018-08" db="EMBL/GenBank/DDBJ databases">
        <authorList>
            <person name="Rodrigo-Torres L."/>
            <person name="Arahal R. D."/>
            <person name="Lucena T."/>
        </authorList>
    </citation>
    <scope>NUCLEOTIDE SEQUENCE [LARGE SCALE GENOMIC DNA]</scope>
    <source>
        <strain evidence="6">CECT 7235</strain>
    </source>
</reference>
<dbReference type="InterPro" id="IPR029000">
    <property type="entry name" value="Cyclophilin-like_dom_sf"/>
</dbReference>
<protein>
    <submittedName>
        <fullName evidence="5">KipI antagonist</fullName>
    </submittedName>
</protein>
<dbReference type="Pfam" id="PF02626">
    <property type="entry name" value="CT_A_B"/>
    <property type="match status" value="1"/>
</dbReference>
<name>A0A3B0M6L2_9RHOB</name>
<keyword evidence="6" id="KW-1185">Reference proteome</keyword>
<dbReference type="PANTHER" id="PTHR43309">
    <property type="entry name" value="5-OXOPROLINASE SUBUNIT C"/>
    <property type="match status" value="1"/>
</dbReference>
<evidence type="ECO:0000256" key="3">
    <source>
        <dbReference type="ARBA" id="ARBA00022840"/>
    </source>
</evidence>
<evidence type="ECO:0000256" key="1">
    <source>
        <dbReference type="ARBA" id="ARBA00022741"/>
    </source>
</evidence>
<dbReference type="AlphaFoldDB" id="A0A3B0M6L2"/>
<sequence>MTRALTIHSATPGVSIQDMGRAGYLAQGLSRGGAADLLAMAEGAALLGQPDTCAALELAGGAVALSASDDMRIALTGADMRATLDGAPLVWGASHALPAGARLDISPLRGGFGTLHLAGGLVPTVTMGARSAHLAAGLGRAVQASDVIPVGADTGHRTGLRLPENPLDTTLRLVPSLQTRLFGTDTLDRLEHTAFTKDARGNRMGQRLVPDGDGFATAEGLSILSETIVPGDVQITGDGMPYVLLSECQTTGGYPRIGTVLPCDLPKLLRAGPGTAFTMRFVPLEDGVALERAEATRRASLSRLLQPLLRDPREIPDLLRYQLVSGVTAGDDLDQRPQRGAA</sequence>
<evidence type="ECO:0000256" key="2">
    <source>
        <dbReference type="ARBA" id="ARBA00022801"/>
    </source>
</evidence>
<dbReference type="SMART" id="SM00797">
    <property type="entry name" value="AHS2"/>
    <property type="match status" value="1"/>
</dbReference>
<dbReference type="OrthoDB" id="9768696at2"/>
<dbReference type="Proteomes" id="UP000272908">
    <property type="component" value="Unassembled WGS sequence"/>
</dbReference>
<keyword evidence="1" id="KW-0547">Nucleotide-binding</keyword>
<dbReference type="InterPro" id="IPR052708">
    <property type="entry name" value="PxpC"/>
</dbReference>